<evidence type="ECO:0000313" key="1">
    <source>
        <dbReference type="EMBL" id="CAH1603513.1"/>
    </source>
</evidence>
<reference evidence="1" key="1">
    <citation type="submission" date="2022-01" db="EMBL/GenBank/DDBJ databases">
        <authorList>
            <person name="Lagorce A."/>
        </authorList>
    </citation>
    <scope>NUCLEOTIDE SEQUENCE</scope>
    <source>
        <strain evidence="1">Th15_F1_A12</strain>
    </source>
</reference>
<name>A0AAU9R0A4_9VIBR</name>
<gene>
    <name evidence="1" type="ORF">THF1A12_70232</name>
</gene>
<dbReference type="Proteomes" id="UP001295462">
    <property type="component" value="Unassembled WGS sequence"/>
</dbReference>
<comment type="caution">
    <text evidence="1">The sequence shown here is derived from an EMBL/GenBank/DDBJ whole genome shotgun (WGS) entry which is preliminary data.</text>
</comment>
<proteinExistence type="predicted"/>
<protein>
    <submittedName>
        <fullName evidence="1">Uncharacterized protein</fullName>
    </submittedName>
</protein>
<sequence>MRINLNKAHVMTTTTNTKLYETSEVLRLTRMYNNVLAESLERVLDAPTHTEEQYRKAIADTVVVVKPHVPHVKPDITGRDCIINASTNVAYVLPDIEFKTGTYSTFEHTKLSQLCDEHRELIEADLRPSDILRKDQLSKAEQAFYRVVMLGDKHVC</sequence>
<evidence type="ECO:0000313" key="2">
    <source>
        <dbReference type="Proteomes" id="UP001295462"/>
    </source>
</evidence>
<dbReference type="AlphaFoldDB" id="A0AAU9R0A4"/>
<accession>A0AAU9R0A4</accession>
<dbReference type="EMBL" id="CAKMUD010000127">
    <property type="protein sequence ID" value="CAH1603513.1"/>
    <property type="molecule type" value="Genomic_DNA"/>
</dbReference>
<organism evidence="1 2">
    <name type="scientific">Vibrio jasicida</name>
    <dbReference type="NCBI Taxonomy" id="766224"/>
    <lineage>
        <taxon>Bacteria</taxon>
        <taxon>Pseudomonadati</taxon>
        <taxon>Pseudomonadota</taxon>
        <taxon>Gammaproteobacteria</taxon>
        <taxon>Vibrionales</taxon>
        <taxon>Vibrionaceae</taxon>
        <taxon>Vibrio</taxon>
    </lineage>
</organism>